<feature type="region of interest" description="Disordered" evidence="1">
    <location>
        <begin position="1"/>
        <end position="45"/>
    </location>
</feature>
<evidence type="ECO:0000313" key="2">
    <source>
        <dbReference type="EMBL" id="MDP8186946.1"/>
    </source>
</evidence>
<sequence>MSDKKQDNAKEAPKPQQTTYQKPERTFIGDSVNKPQLKKDKPILG</sequence>
<dbReference type="Proteomes" id="UP001230466">
    <property type="component" value="Unassembled WGS sequence"/>
</dbReference>
<feature type="compositionally biased region" description="Basic and acidic residues" evidence="1">
    <location>
        <begin position="1"/>
        <end position="13"/>
    </location>
</feature>
<protein>
    <submittedName>
        <fullName evidence="2">Uncharacterized protein</fullName>
    </submittedName>
</protein>
<name>A0AAW8CMU6_9PAST</name>
<accession>A0AAW8CMU6</accession>
<evidence type="ECO:0000313" key="3">
    <source>
        <dbReference type="Proteomes" id="UP001230466"/>
    </source>
</evidence>
<comment type="caution">
    <text evidence="2">The sequence shown here is derived from an EMBL/GenBank/DDBJ whole genome shotgun (WGS) entry which is preliminary data.</text>
</comment>
<dbReference type="AlphaFoldDB" id="A0AAW8CMU6"/>
<dbReference type="RefSeq" id="WP_211598894.1">
    <property type="nucleotide sequence ID" value="NZ_JAGRQI010000019.1"/>
</dbReference>
<organism evidence="2 3">
    <name type="scientific">Pasteurella atlantica</name>
    <dbReference type="NCBI Taxonomy" id="2827233"/>
    <lineage>
        <taxon>Bacteria</taxon>
        <taxon>Pseudomonadati</taxon>
        <taxon>Pseudomonadota</taxon>
        <taxon>Gammaproteobacteria</taxon>
        <taxon>Pasteurellales</taxon>
        <taxon>Pasteurellaceae</taxon>
        <taxon>Pasteurella</taxon>
    </lineage>
</organism>
<gene>
    <name evidence="2" type="ORF">QJU78_04040</name>
</gene>
<reference evidence="2" key="1">
    <citation type="journal article" date="2023" name="Front. Microbiol.">
        <title>Phylogeography and host specificity of Pasteurellaceae pathogenic to sea-farmed fish in the north-east Atlantic.</title>
        <authorList>
            <person name="Gulla S."/>
            <person name="Colquhoun D.J."/>
            <person name="Olsen A.B."/>
            <person name="Spilsberg B."/>
            <person name="Lagesen K."/>
            <person name="Aakesson C.P."/>
            <person name="Strom S."/>
            <person name="Manji F."/>
            <person name="Birkbeck T.H."/>
            <person name="Nilsen H.K."/>
        </authorList>
    </citation>
    <scope>NUCLEOTIDE SEQUENCE</scope>
    <source>
        <strain evidence="2">VIB1234</strain>
    </source>
</reference>
<proteinExistence type="predicted"/>
<evidence type="ECO:0000256" key="1">
    <source>
        <dbReference type="SAM" id="MobiDB-lite"/>
    </source>
</evidence>
<dbReference type="EMBL" id="JASAYJ010000006">
    <property type="protein sequence ID" value="MDP8186946.1"/>
    <property type="molecule type" value="Genomic_DNA"/>
</dbReference>